<dbReference type="PROSITE" id="PS50977">
    <property type="entry name" value="HTH_TETR_2"/>
    <property type="match status" value="1"/>
</dbReference>
<dbReference type="EMBL" id="BSTI01000003">
    <property type="protein sequence ID" value="GLY64870.1"/>
    <property type="molecule type" value="Genomic_DNA"/>
</dbReference>
<dbReference type="SUPFAM" id="SSF46689">
    <property type="entry name" value="Homeodomain-like"/>
    <property type="match status" value="1"/>
</dbReference>
<evidence type="ECO:0000259" key="6">
    <source>
        <dbReference type="PROSITE" id="PS50977"/>
    </source>
</evidence>
<evidence type="ECO:0000256" key="2">
    <source>
        <dbReference type="ARBA" id="ARBA00023015"/>
    </source>
</evidence>
<gene>
    <name evidence="7" type="primary">pksA</name>
    <name evidence="7" type="ORF">Atai01_14890</name>
</gene>
<dbReference type="InterPro" id="IPR009057">
    <property type="entry name" value="Homeodomain-like_sf"/>
</dbReference>
<keyword evidence="8" id="KW-1185">Reference proteome</keyword>
<accession>A0A9W6QZM6</accession>
<keyword evidence="2" id="KW-0805">Transcription regulation</keyword>
<proteinExistence type="predicted"/>
<dbReference type="Pfam" id="PF00440">
    <property type="entry name" value="TetR_N"/>
    <property type="match status" value="1"/>
</dbReference>
<feature type="DNA-binding region" description="H-T-H motif" evidence="5">
    <location>
        <begin position="31"/>
        <end position="50"/>
    </location>
</feature>
<evidence type="ECO:0000256" key="3">
    <source>
        <dbReference type="ARBA" id="ARBA00023125"/>
    </source>
</evidence>
<evidence type="ECO:0000256" key="5">
    <source>
        <dbReference type="PROSITE-ProRule" id="PRU00335"/>
    </source>
</evidence>
<comment type="caution">
    <text evidence="7">The sequence shown here is derived from an EMBL/GenBank/DDBJ whole genome shotgun (WGS) entry which is preliminary data.</text>
</comment>
<keyword evidence="4" id="KW-0804">Transcription</keyword>
<dbReference type="GO" id="GO:0000976">
    <property type="term" value="F:transcription cis-regulatory region binding"/>
    <property type="evidence" value="ECO:0007669"/>
    <property type="project" value="TreeGrafter"/>
</dbReference>
<dbReference type="InterPro" id="IPR050109">
    <property type="entry name" value="HTH-type_TetR-like_transc_reg"/>
</dbReference>
<feature type="domain" description="HTH tetR-type" evidence="6">
    <location>
        <begin position="8"/>
        <end position="68"/>
    </location>
</feature>
<dbReference type="Gene3D" id="1.10.357.10">
    <property type="entry name" value="Tetracycline Repressor, domain 2"/>
    <property type="match status" value="1"/>
</dbReference>
<dbReference type="InterPro" id="IPR036271">
    <property type="entry name" value="Tet_transcr_reg_TetR-rel_C_sf"/>
</dbReference>
<dbReference type="GO" id="GO:0003700">
    <property type="term" value="F:DNA-binding transcription factor activity"/>
    <property type="evidence" value="ECO:0007669"/>
    <property type="project" value="TreeGrafter"/>
</dbReference>
<keyword evidence="1" id="KW-0678">Repressor</keyword>
<evidence type="ECO:0000256" key="4">
    <source>
        <dbReference type="ARBA" id="ARBA00023163"/>
    </source>
</evidence>
<dbReference type="PRINTS" id="PR00455">
    <property type="entry name" value="HTHTETR"/>
</dbReference>
<dbReference type="Pfam" id="PF13977">
    <property type="entry name" value="TetR_C_6"/>
    <property type="match status" value="1"/>
</dbReference>
<evidence type="ECO:0000313" key="7">
    <source>
        <dbReference type="EMBL" id="GLY64870.1"/>
    </source>
</evidence>
<dbReference type="Proteomes" id="UP001165136">
    <property type="component" value="Unassembled WGS sequence"/>
</dbReference>
<dbReference type="SUPFAM" id="SSF48498">
    <property type="entry name" value="Tetracyclin repressor-like, C-terminal domain"/>
    <property type="match status" value="1"/>
</dbReference>
<protein>
    <submittedName>
        <fullName evidence="7">HTH-type transcriptional regulator PksA</fullName>
    </submittedName>
</protein>
<evidence type="ECO:0000256" key="1">
    <source>
        <dbReference type="ARBA" id="ARBA00022491"/>
    </source>
</evidence>
<sequence length="200" mass="22214">MPKQVDHDQRRTEIATAAWQLIAEHGVDAATMRAISDSMGMANGALKHYFPNKNAIIRTAFTRIFDNTNARISARLGDATGLDGLRIFCQEVMPAEEVTKLEARVVLPFWQRALADADLESVYRGAMDVWRKQIRKFLRAGRAAGTIRTPVSDKVIVEQLLAILNGVQTLALLTPETTTPRLQRQMIDVFLNGLTENPAG</sequence>
<dbReference type="InterPro" id="IPR039538">
    <property type="entry name" value="BetI_C"/>
</dbReference>
<keyword evidence="3 5" id="KW-0238">DNA-binding</keyword>
<reference evidence="7" key="1">
    <citation type="submission" date="2023-03" db="EMBL/GenBank/DDBJ databases">
        <title>Amycolatopsis taiwanensis NBRC 103393.</title>
        <authorList>
            <person name="Ichikawa N."/>
            <person name="Sato H."/>
            <person name="Tonouchi N."/>
        </authorList>
    </citation>
    <scope>NUCLEOTIDE SEQUENCE</scope>
    <source>
        <strain evidence="7">NBRC 103393</strain>
    </source>
</reference>
<dbReference type="PANTHER" id="PTHR30055:SF234">
    <property type="entry name" value="HTH-TYPE TRANSCRIPTIONAL REGULATOR BETI"/>
    <property type="match status" value="1"/>
</dbReference>
<dbReference type="PANTHER" id="PTHR30055">
    <property type="entry name" value="HTH-TYPE TRANSCRIPTIONAL REGULATOR RUTR"/>
    <property type="match status" value="1"/>
</dbReference>
<name>A0A9W6QZM6_9PSEU</name>
<dbReference type="RefSeq" id="WP_027941997.1">
    <property type="nucleotide sequence ID" value="NZ_BSTI01000003.1"/>
</dbReference>
<dbReference type="InterPro" id="IPR001647">
    <property type="entry name" value="HTH_TetR"/>
</dbReference>
<dbReference type="AlphaFoldDB" id="A0A9W6QZM6"/>
<evidence type="ECO:0000313" key="8">
    <source>
        <dbReference type="Proteomes" id="UP001165136"/>
    </source>
</evidence>
<organism evidence="7 8">
    <name type="scientific">Amycolatopsis taiwanensis</name>
    <dbReference type="NCBI Taxonomy" id="342230"/>
    <lineage>
        <taxon>Bacteria</taxon>
        <taxon>Bacillati</taxon>
        <taxon>Actinomycetota</taxon>
        <taxon>Actinomycetes</taxon>
        <taxon>Pseudonocardiales</taxon>
        <taxon>Pseudonocardiaceae</taxon>
        <taxon>Amycolatopsis</taxon>
    </lineage>
</organism>